<dbReference type="CDD" id="cd06526">
    <property type="entry name" value="metazoan_ACD"/>
    <property type="match status" value="2"/>
</dbReference>
<evidence type="ECO:0000313" key="5">
    <source>
        <dbReference type="RefSeq" id="XP_031569295.1"/>
    </source>
</evidence>
<comment type="similarity">
    <text evidence="1 2">Belongs to the small heat shock protein (HSP20) family.</text>
</comment>
<proteinExistence type="inferred from homology"/>
<reference evidence="5" key="1">
    <citation type="submission" date="2025-08" db="UniProtKB">
        <authorList>
            <consortium name="RefSeq"/>
        </authorList>
    </citation>
    <scope>IDENTIFICATION</scope>
    <source>
        <tissue evidence="5">Tentacle</tissue>
    </source>
</reference>
<dbReference type="InterPro" id="IPR001436">
    <property type="entry name" value="Alpha-crystallin/sHSP_animal"/>
</dbReference>
<evidence type="ECO:0000256" key="1">
    <source>
        <dbReference type="PROSITE-ProRule" id="PRU00285"/>
    </source>
</evidence>
<dbReference type="GO" id="GO:0042026">
    <property type="term" value="P:protein refolding"/>
    <property type="evidence" value="ECO:0007669"/>
    <property type="project" value="TreeGrafter"/>
</dbReference>
<dbReference type="PANTHER" id="PTHR45640">
    <property type="entry name" value="HEAT SHOCK PROTEIN HSP-12.2-RELATED"/>
    <property type="match status" value="1"/>
</dbReference>
<dbReference type="OrthoDB" id="1431247at2759"/>
<dbReference type="InterPro" id="IPR008978">
    <property type="entry name" value="HSP20-like_chaperone"/>
</dbReference>
<dbReference type="GO" id="GO:0005737">
    <property type="term" value="C:cytoplasm"/>
    <property type="evidence" value="ECO:0007669"/>
    <property type="project" value="TreeGrafter"/>
</dbReference>
<evidence type="ECO:0000313" key="4">
    <source>
        <dbReference type="Proteomes" id="UP000515163"/>
    </source>
</evidence>
<feature type="domain" description="SHSP" evidence="3">
    <location>
        <begin position="88"/>
        <end position="194"/>
    </location>
</feature>
<name>A0A6P8ISI5_ACTTE</name>
<dbReference type="GO" id="GO:0051082">
    <property type="term" value="F:unfolded protein binding"/>
    <property type="evidence" value="ECO:0007669"/>
    <property type="project" value="TreeGrafter"/>
</dbReference>
<evidence type="ECO:0000256" key="2">
    <source>
        <dbReference type="RuleBase" id="RU003616"/>
    </source>
</evidence>
<dbReference type="FunCoup" id="A0A6P8ISI5">
    <property type="interactions" value="138"/>
</dbReference>
<gene>
    <name evidence="5" type="primary">LOC116303828</name>
</gene>
<keyword evidence="5" id="KW-0346">Stress response</keyword>
<dbReference type="RefSeq" id="XP_031569295.1">
    <property type="nucleotide sequence ID" value="XM_031713435.1"/>
</dbReference>
<dbReference type="Proteomes" id="UP000515163">
    <property type="component" value="Unplaced"/>
</dbReference>
<protein>
    <submittedName>
        <fullName evidence="5">Heat shock protein homolog</fullName>
    </submittedName>
</protein>
<dbReference type="GO" id="GO:0009408">
    <property type="term" value="P:response to heat"/>
    <property type="evidence" value="ECO:0007669"/>
    <property type="project" value="TreeGrafter"/>
</dbReference>
<dbReference type="PANTHER" id="PTHR45640:SF26">
    <property type="entry name" value="RE23625P"/>
    <property type="match status" value="1"/>
</dbReference>
<dbReference type="Gene3D" id="2.60.40.790">
    <property type="match status" value="2"/>
</dbReference>
<dbReference type="InterPro" id="IPR002068">
    <property type="entry name" value="A-crystallin/Hsp20_dom"/>
</dbReference>
<dbReference type="SUPFAM" id="SSF49764">
    <property type="entry name" value="HSP20-like chaperones"/>
    <property type="match status" value="2"/>
</dbReference>
<evidence type="ECO:0000259" key="3">
    <source>
        <dbReference type="PROSITE" id="PS01031"/>
    </source>
</evidence>
<dbReference type="InParanoid" id="A0A6P8ISI5"/>
<dbReference type="PROSITE" id="PS01031">
    <property type="entry name" value="SHSP"/>
    <property type="match status" value="1"/>
</dbReference>
<dbReference type="KEGG" id="aten:116303828"/>
<dbReference type="AlphaFoldDB" id="A0A6P8ISI5"/>
<accession>A0A6P8ISI5</accession>
<sequence length="196" mass="22084">MSSGKTLITTLDVTNYRPEEISLRVENRKIHVDGKHHSEGKYGSETSEFHRVFALPEGIDPSSVSSRITHDGVLHVEAYKTPTQDLDIALLGCSSQDVSRTDDKKFAVTLNVSDFSPDEVEVKVKGNELSVHAVREKQEGGMSSSRQFHRHFLLPKDVDMAKVVSRIDKQGQLHIEAPRLEQIPSNRERQLKITRD</sequence>
<dbReference type="PRINTS" id="PR00299">
    <property type="entry name" value="ACRYSTALLIN"/>
</dbReference>
<organism evidence="4 5">
    <name type="scientific">Actinia tenebrosa</name>
    <name type="common">Australian red waratah sea anemone</name>
    <dbReference type="NCBI Taxonomy" id="6105"/>
    <lineage>
        <taxon>Eukaryota</taxon>
        <taxon>Metazoa</taxon>
        <taxon>Cnidaria</taxon>
        <taxon>Anthozoa</taxon>
        <taxon>Hexacorallia</taxon>
        <taxon>Actiniaria</taxon>
        <taxon>Actiniidae</taxon>
        <taxon>Actinia</taxon>
    </lineage>
</organism>
<dbReference type="GO" id="GO:0005634">
    <property type="term" value="C:nucleus"/>
    <property type="evidence" value="ECO:0007669"/>
    <property type="project" value="TreeGrafter"/>
</dbReference>
<dbReference type="GeneID" id="116303828"/>
<dbReference type="Pfam" id="PF00011">
    <property type="entry name" value="HSP20"/>
    <property type="match status" value="2"/>
</dbReference>
<keyword evidence="4" id="KW-1185">Reference proteome</keyword>